<keyword evidence="8 9" id="KW-0051">Antiviral defense</keyword>
<evidence type="ECO:0000256" key="4">
    <source>
        <dbReference type="ARBA" id="ARBA00022723"/>
    </source>
</evidence>
<keyword evidence="6 9" id="KW-0378">Hydrolase</keyword>
<keyword evidence="3 9" id="KW-0540">Nuclease</keyword>
<evidence type="ECO:0000256" key="6">
    <source>
        <dbReference type="ARBA" id="ARBA00022801"/>
    </source>
</evidence>
<dbReference type="STRING" id="195064.SAMN05421721_1152"/>
<sequence length="98" mass="11339">METPRLYIVAYDISDPKRWRRVFKIMHGYGEWVQLSIFQCRLESKRHAELISLLEGIIHNQEDHILLIDLGNVDTVEPKVVSLGKASFEPIDLAPIII</sequence>
<evidence type="ECO:0000313" key="11">
    <source>
        <dbReference type="Proteomes" id="UP000199556"/>
    </source>
</evidence>
<dbReference type="AlphaFoldDB" id="A0A1I4SBS3"/>
<dbReference type="HAMAP" id="MF_01471">
    <property type="entry name" value="Cas2"/>
    <property type="match status" value="1"/>
</dbReference>
<evidence type="ECO:0000256" key="3">
    <source>
        <dbReference type="ARBA" id="ARBA00022722"/>
    </source>
</evidence>
<dbReference type="InterPro" id="IPR019199">
    <property type="entry name" value="Virulence_VapD/CRISPR_Cas2"/>
</dbReference>
<dbReference type="PANTHER" id="PTHR34405:SF3">
    <property type="entry name" value="CRISPR-ASSOCIATED ENDORIBONUCLEASE CAS2 3"/>
    <property type="match status" value="1"/>
</dbReference>
<evidence type="ECO:0000256" key="8">
    <source>
        <dbReference type="ARBA" id="ARBA00023118"/>
    </source>
</evidence>
<dbReference type="Pfam" id="PF09827">
    <property type="entry name" value="CRISPR_Cas2"/>
    <property type="match status" value="1"/>
</dbReference>
<evidence type="ECO:0000256" key="9">
    <source>
        <dbReference type="HAMAP-Rule" id="MF_01471"/>
    </source>
</evidence>
<comment type="similarity">
    <text evidence="2 9">Belongs to the CRISPR-associated endoribonuclease Cas2 protein family.</text>
</comment>
<proteinExistence type="inferred from homology"/>
<gene>
    <name evidence="9" type="primary">cas2</name>
    <name evidence="10" type="ORF">SAMN05421721_1152</name>
</gene>
<dbReference type="RefSeq" id="WP_090486609.1">
    <property type="nucleotide sequence ID" value="NZ_FOUO01000015.1"/>
</dbReference>
<accession>A0A1I4SBS3</accession>
<organism evidence="10 11">
    <name type="scientific">Ectothiorhodospira mobilis</name>
    <dbReference type="NCBI Taxonomy" id="195064"/>
    <lineage>
        <taxon>Bacteria</taxon>
        <taxon>Pseudomonadati</taxon>
        <taxon>Pseudomonadota</taxon>
        <taxon>Gammaproteobacteria</taxon>
        <taxon>Chromatiales</taxon>
        <taxon>Ectothiorhodospiraceae</taxon>
        <taxon>Ectothiorhodospira</taxon>
    </lineage>
</organism>
<comment type="cofactor">
    <cofactor evidence="1 9">
        <name>Mg(2+)</name>
        <dbReference type="ChEBI" id="CHEBI:18420"/>
    </cofactor>
</comment>
<dbReference type="EMBL" id="FOUO01000015">
    <property type="protein sequence ID" value="SFM61770.1"/>
    <property type="molecule type" value="Genomic_DNA"/>
</dbReference>
<reference evidence="10 11" key="1">
    <citation type="submission" date="2016-10" db="EMBL/GenBank/DDBJ databases">
        <authorList>
            <person name="de Groot N.N."/>
        </authorList>
    </citation>
    <scope>NUCLEOTIDE SEQUENCE [LARGE SCALE GENOMIC DNA]</scope>
    <source>
        <strain evidence="10 11">DSM 4180</strain>
    </source>
</reference>
<keyword evidence="5 9" id="KW-0255">Endonuclease</keyword>
<dbReference type="CDD" id="cd09725">
    <property type="entry name" value="Cas2_I_II_III"/>
    <property type="match status" value="1"/>
</dbReference>
<dbReference type="NCBIfam" id="TIGR01573">
    <property type="entry name" value="cas2"/>
    <property type="match status" value="1"/>
</dbReference>
<dbReference type="GO" id="GO:0051607">
    <property type="term" value="P:defense response to virus"/>
    <property type="evidence" value="ECO:0007669"/>
    <property type="project" value="UniProtKB-UniRule"/>
</dbReference>
<dbReference type="SUPFAM" id="SSF143430">
    <property type="entry name" value="TTP0101/SSO1404-like"/>
    <property type="match status" value="1"/>
</dbReference>
<dbReference type="OrthoDB" id="9798176at2"/>
<name>A0A1I4SBS3_ECTMO</name>
<dbReference type="Proteomes" id="UP000199556">
    <property type="component" value="Unassembled WGS sequence"/>
</dbReference>
<dbReference type="InterPro" id="IPR021127">
    <property type="entry name" value="CRISPR_associated_Cas2"/>
</dbReference>
<comment type="function">
    <text evidence="9">CRISPR (clustered regularly interspaced short palindromic repeat), is an adaptive immune system that provides protection against mobile genetic elements (viruses, transposable elements and conjugative plasmids). CRISPR clusters contain sequences complementary to antecedent mobile elements and target invading nucleic acids. CRISPR clusters are transcribed and processed into CRISPR RNA (crRNA). Functions as a ssRNA-specific endoribonuclease. Involved in the integration of spacer DNA into the CRISPR cassette.</text>
</comment>
<evidence type="ECO:0000256" key="5">
    <source>
        <dbReference type="ARBA" id="ARBA00022759"/>
    </source>
</evidence>
<dbReference type="GO" id="GO:0046872">
    <property type="term" value="F:metal ion binding"/>
    <property type="evidence" value="ECO:0007669"/>
    <property type="project" value="UniProtKB-UniRule"/>
</dbReference>
<evidence type="ECO:0000256" key="7">
    <source>
        <dbReference type="ARBA" id="ARBA00022842"/>
    </source>
</evidence>
<dbReference type="GO" id="GO:0043571">
    <property type="term" value="P:maintenance of CRISPR repeat elements"/>
    <property type="evidence" value="ECO:0007669"/>
    <property type="project" value="UniProtKB-UniRule"/>
</dbReference>
<keyword evidence="4 9" id="KW-0479">Metal-binding</keyword>
<evidence type="ECO:0000313" key="10">
    <source>
        <dbReference type="EMBL" id="SFM61770.1"/>
    </source>
</evidence>
<feature type="binding site" evidence="9">
    <location>
        <position position="12"/>
    </location>
    <ligand>
        <name>Mg(2+)</name>
        <dbReference type="ChEBI" id="CHEBI:18420"/>
        <note>catalytic</note>
    </ligand>
</feature>
<keyword evidence="7 9" id="KW-0460">Magnesium</keyword>
<dbReference type="GO" id="GO:0016787">
    <property type="term" value="F:hydrolase activity"/>
    <property type="evidence" value="ECO:0007669"/>
    <property type="project" value="UniProtKB-KW"/>
</dbReference>
<evidence type="ECO:0000256" key="1">
    <source>
        <dbReference type="ARBA" id="ARBA00001946"/>
    </source>
</evidence>
<dbReference type="Gene3D" id="3.30.70.240">
    <property type="match status" value="1"/>
</dbReference>
<evidence type="ECO:0000256" key="2">
    <source>
        <dbReference type="ARBA" id="ARBA00009959"/>
    </source>
</evidence>
<dbReference type="GO" id="GO:0004521">
    <property type="term" value="F:RNA endonuclease activity"/>
    <property type="evidence" value="ECO:0007669"/>
    <property type="project" value="InterPro"/>
</dbReference>
<dbReference type="EC" id="3.1.-.-" evidence="9"/>
<keyword evidence="11" id="KW-1185">Reference proteome</keyword>
<dbReference type="PANTHER" id="PTHR34405">
    <property type="entry name" value="CRISPR-ASSOCIATED ENDORIBONUCLEASE CAS2"/>
    <property type="match status" value="1"/>
</dbReference>
<protein>
    <recommendedName>
        <fullName evidence="9">CRISPR-associated endoribonuclease Cas2</fullName>
        <ecNumber evidence="9">3.1.-.-</ecNumber>
    </recommendedName>
</protein>
<comment type="subunit">
    <text evidence="9">Homodimer, forms a heterotetramer with a Cas1 homodimer.</text>
</comment>